<dbReference type="SUPFAM" id="SSF47413">
    <property type="entry name" value="lambda repressor-like DNA-binding domains"/>
    <property type="match status" value="1"/>
</dbReference>
<dbReference type="InterPro" id="IPR010982">
    <property type="entry name" value="Lambda_DNA-bd_dom_sf"/>
</dbReference>
<proteinExistence type="predicted"/>
<evidence type="ECO:0000313" key="3">
    <source>
        <dbReference type="EMBL" id="POZ24098.1"/>
    </source>
</evidence>
<reference evidence="3 4" key="1">
    <citation type="submission" date="2018-02" db="EMBL/GenBank/DDBJ databases">
        <title>Lelliotia aquatilis sp. nov., isolated from drinking water.</title>
        <authorList>
            <person name="Kaempfer P."/>
            <person name="Glaeser S."/>
            <person name="Exner M."/>
            <person name="Doijad S."/>
            <person name="Chakraborty T."/>
        </authorList>
    </citation>
    <scope>NUCLEOTIDE SEQUENCE [LARGE SCALE GENOMIC DNA]</scope>
    <source>
        <strain evidence="3 4">6331-17</strain>
    </source>
</reference>
<dbReference type="CDD" id="cd00093">
    <property type="entry name" value="HTH_XRE"/>
    <property type="match status" value="1"/>
</dbReference>
<dbReference type="Pfam" id="PF13560">
    <property type="entry name" value="HTH_31"/>
    <property type="match status" value="1"/>
</dbReference>
<feature type="compositionally biased region" description="Polar residues" evidence="1">
    <location>
        <begin position="76"/>
        <end position="94"/>
    </location>
</feature>
<dbReference type="PROSITE" id="PS50943">
    <property type="entry name" value="HTH_CROC1"/>
    <property type="match status" value="1"/>
</dbReference>
<evidence type="ECO:0000259" key="2">
    <source>
        <dbReference type="PROSITE" id="PS50943"/>
    </source>
</evidence>
<accession>A0ABX5A653</accession>
<dbReference type="Gene3D" id="1.10.260.40">
    <property type="entry name" value="lambda repressor-like DNA-binding domains"/>
    <property type="match status" value="1"/>
</dbReference>
<feature type="region of interest" description="Disordered" evidence="1">
    <location>
        <begin position="75"/>
        <end position="100"/>
    </location>
</feature>
<name>A0ABX5A653_9ENTR</name>
<sequence length="100" mass="11029">MSSDVGEKLRLIREAEGLSRDEFEQLTGVPAGNTKRYETGRTKSIGSEFLIMITQHPRFTKYALWLMTDQIAPESGQISPALSPDGQNKTSSSPDDQKVG</sequence>
<keyword evidence="4" id="KW-1185">Reference proteome</keyword>
<dbReference type="InterPro" id="IPR001387">
    <property type="entry name" value="Cro/C1-type_HTH"/>
</dbReference>
<dbReference type="RefSeq" id="WP_103948598.1">
    <property type="nucleotide sequence ID" value="NZ_PQVT01000004.1"/>
</dbReference>
<evidence type="ECO:0000256" key="1">
    <source>
        <dbReference type="SAM" id="MobiDB-lite"/>
    </source>
</evidence>
<organism evidence="3 4">
    <name type="scientific">Lelliottia aquatilis</name>
    <dbReference type="NCBI Taxonomy" id="2080838"/>
    <lineage>
        <taxon>Bacteria</taxon>
        <taxon>Pseudomonadati</taxon>
        <taxon>Pseudomonadota</taxon>
        <taxon>Gammaproteobacteria</taxon>
        <taxon>Enterobacterales</taxon>
        <taxon>Enterobacteriaceae</taxon>
        <taxon>Lelliottia</taxon>
    </lineage>
</organism>
<protein>
    <submittedName>
        <fullName evidence="3">Transcriptional regulator</fullName>
    </submittedName>
</protein>
<evidence type="ECO:0000313" key="4">
    <source>
        <dbReference type="Proteomes" id="UP000237025"/>
    </source>
</evidence>
<dbReference type="Proteomes" id="UP000237025">
    <property type="component" value="Unassembled WGS sequence"/>
</dbReference>
<feature type="domain" description="HTH cro/C1-type" evidence="2">
    <location>
        <begin position="9"/>
        <end position="64"/>
    </location>
</feature>
<gene>
    <name evidence="3" type="ORF">C3712_07750</name>
</gene>
<dbReference type="EMBL" id="PQVW01000004">
    <property type="protein sequence ID" value="POZ24098.1"/>
    <property type="molecule type" value="Genomic_DNA"/>
</dbReference>
<comment type="caution">
    <text evidence="3">The sequence shown here is derived from an EMBL/GenBank/DDBJ whole genome shotgun (WGS) entry which is preliminary data.</text>
</comment>